<dbReference type="AlphaFoldDB" id="A0A366XU86"/>
<keyword evidence="1" id="KW-1133">Transmembrane helix</keyword>
<proteinExistence type="predicted"/>
<sequence>MNGIKKYKEFKWRKRHSALILQSKYVFFFILKLTLYNTIHVTYMSFLFVLSLFKMFRYQPVRFTRQPWYVHYALVKLYIVAELIITTYLLEQNKKWLKMLPILIILISDAFLKKINFLKVKGSYWVTVFLIRFSAHLFAFLFQKWITKLY</sequence>
<keyword evidence="1" id="KW-0812">Transmembrane</keyword>
<keyword evidence="1" id="KW-0472">Membrane</keyword>
<dbReference type="EMBL" id="QOCW01000022">
    <property type="protein sequence ID" value="RBW68329.1"/>
    <property type="molecule type" value="Genomic_DNA"/>
</dbReference>
<dbReference type="Proteomes" id="UP000253314">
    <property type="component" value="Unassembled WGS sequence"/>
</dbReference>
<accession>A0A366XU86</accession>
<organism evidence="2 3">
    <name type="scientific">Bacillus taeanensis</name>
    <dbReference type="NCBI Taxonomy" id="273032"/>
    <lineage>
        <taxon>Bacteria</taxon>
        <taxon>Bacillati</taxon>
        <taxon>Bacillota</taxon>
        <taxon>Bacilli</taxon>
        <taxon>Bacillales</taxon>
        <taxon>Bacillaceae</taxon>
        <taxon>Bacillus</taxon>
    </lineage>
</organism>
<reference evidence="2 3" key="1">
    <citation type="submission" date="2018-07" db="EMBL/GenBank/DDBJ databases">
        <title>Lottiidibacillus patelloidae gen. nov., sp. nov., isolated from the intestinal tract of a marine limpet and the reclassification of B. taeanensis BH030017T, B. algicola KMM 3737T and B. hwajinpoensis SW-72T as genus Lottiidibacillus.</title>
        <authorList>
            <person name="Liu R."/>
            <person name="Huang Z."/>
        </authorList>
    </citation>
    <scope>NUCLEOTIDE SEQUENCE [LARGE SCALE GENOMIC DNA]</scope>
    <source>
        <strain evidence="2 3">BH030017</strain>
    </source>
</reference>
<comment type="caution">
    <text evidence="2">The sequence shown here is derived from an EMBL/GenBank/DDBJ whole genome shotgun (WGS) entry which is preliminary data.</text>
</comment>
<feature type="transmembrane region" description="Helical" evidence="1">
    <location>
        <begin position="124"/>
        <end position="146"/>
    </location>
</feature>
<keyword evidence="3" id="KW-1185">Reference proteome</keyword>
<protein>
    <submittedName>
        <fullName evidence="2">Uncharacterized protein</fullName>
    </submittedName>
</protein>
<evidence type="ECO:0000313" key="2">
    <source>
        <dbReference type="EMBL" id="RBW68329.1"/>
    </source>
</evidence>
<gene>
    <name evidence="2" type="ORF">DS031_17580</name>
</gene>
<feature type="transmembrane region" description="Helical" evidence="1">
    <location>
        <begin position="68"/>
        <end position="90"/>
    </location>
</feature>
<name>A0A366XU86_9BACI</name>
<evidence type="ECO:0000313" key="3">
    <source>
        <dbReference type="Proteomes" id="UP000253314"/>
    </source>
</evidence>
<evidence type="ECO:0000256" key="1">
    <source>
        <dbReference type="SAM" id="Phobius"/>
    </source>
</evidence>